<comment type="caution">
    <text evidence="1">The sequence shown here is derived from an EMBL/GenBank/DDBJ whole genome shotgun (WGS) entry which is preliminary data.</text>
</comment>
<dbReference type="EMBL" id="BAABME010000110">
    <property type="protein sequence ID" value="GAA0139689.1"/>
    <property type="molecule type" value="Genomic_DNA"/>
</dbReference>
<gene>
    <name evidence="1" type="ORF">LIER_01182</name>
</gene>
<reference evidence="1 2" key="1">
    <citation type="submission" date="2024-01" db="EMBL/GenBank/DDBJ databases">
        <title>The complete chloroplast genome sequence of Lithospermum erythrorhizon: insights into the phylogenetic relationship among Boraginaceae species and the maternal lineages of purple gromwells.</title>
        <authorList>
            <person name="Okada T."/>
            <person name="Watanabe K."/>
        </authorList>
    </citation>
    <scope>NUCLEOTIDE SEQUENCE [LARGE SCALE GENOMIC DNA]</scope>
</reference>
<keyword evidence="2" id="KW-1185">Reference proteome</keyword>
<evidence type="ECO:0000313" key="2">
    <source>
        <dbReference type="Proteomes" id="UP001454036"/>
    </source>
</evidence>
<accession>A0AAV3NK15</accession>
<dbReference type="AlphaFoldDB" id="A0AAV3NK15"/>
<protein>
    <submittedName>
        <fullName evidence="1">Uncharacterized protein</fullName>
    </submittedName>
</protein>
<evidence type="ECO:0000313" key="1">
    <source>
        <dbReference type="EMBL" id="GAA0139689.1"/>
    </source>
</evidence>
<dbReference type="Proteomes" id="UP001454036">
    <property type="component" value="Unassembled WGS sequence"/>
</dbReference>
<name>A0AAV3NK15_LITER</name>
<organism evidence="1 2">
    <name type="scientific">Lithospermum erythrorhizon</name>
    <name type="common">Purple gromwell</name>
    <name type="synonym">Lithospermum officinale var. erythrorhizon</name>
    <dbReference type="NCBI Taxonomy" id="34254"/>
    <lineage>
        <taxon>Eukaryota</taxon>
        <taxon>Viridiplantae</taxon>
        <taxon>Streptophyta</taxon>
        <taxon>Embryophyta</taxon>
        <taxon>Tracheophyta</taxon>
        <taxon>Spermatophyta</taxon>
        <taxon>Magnoliopsida</taxon>
        <taxon>eudicotyledons</taxon>
        <taxon>Gunneridae</taxon>
        <taxon>Pentapetalae</taxon>
        <taxon>asterids</taxon>
        <taxon>lamiids</taxon>
        <taxon>Boraginales</taxon>
        <taxon>Boraginaceae</taxon>
        <taxon>Boraginoideae</taxon>
        <taxon>Lithospermeae</taxon>
        <taxon>Lithospermum</taxon>
    </lineage>
</organism>
<proteinExistence type="predicted"/>
<sequence length="141" mass="15081">MAVMMSGMSFGSGGTKARGDAGAGKAVEETKEKTNFDLKLEGGGEGVWAAGTEEAENQAFSCANGDVCSWEIVKRASSFYRFSSEKKRPQELLELEVTGVEQIGEAGGSLQICTTDFVGLLLVRRRRKNVVRVILGGEVRG</sequence>